<dbReference type="EMBL" id="CP069484">
    <property type="protein sequence ID" value="QRO81372.1"/>
    <property type="molecule type" value="Genomic_DNA"/>
</dbReference>
<gene>
    <name evidence="2" type="ORF">I6K02_26815</name>
</gene>
<organism evidence="2 3">
    <name type="scientific">Burkholderia dolosa</name>
    <dbReference type="NCBI Taxonomy" id="152500"/>
    <lineage>
        <taxon>Bacteria</taxon>
        <taxon>Pseudomonadati</taxon>
        <taxon>Pseudomonadota</taxon>
        <taxon>Betaproteobacteria</taxon>
        <taxon>Burkholderiales</taxon>
        <taxon>Burkholderiaceae</taxon>
        <taxon>Burkholderia</taxon>
        <taxon>Burkholderia cepacia complex</taxon>
    </lineage>
</organism>
<evidence type="ECO:0000256" key="1">
    <source>
        <dbReference type="SAM" id="MobiDB-lite"/>
    </source>
</evidence>
<protein>
    <submittedName>
        <fullName evidence="2">Uncharacterized protein</fullName>
    </submittedName>
</protein>
<dbReference type="AlphaFoldDB" id="A0A892IF72"/>
<feature type="region of interest" description="Disordered" evidence="1">
    <location>
        <begin position="1"/>
        <end position="93"/>
    </location>
</feature>
<dbReference type="RefSeq" id="WP_035975694.1">
    <property type="nucleotide sequence ID" value="NZ_CP033839.1"/>
</dbReference>
<dbReference type="Proteomes" id="UP000625568">
    <property type="component" value="Chromosome 3"/>
</dbReference>
<feature type="compositionally biased region" description="Basic and acidic residues" evidence="1">
    <location>
        <begin position="53"/>
        <end position="80"/>
    </location>
</feature>
<proteinExistence type="predicted"/>
<keyword evidence="3" id="KW-1185">Reference proteome</keyword>
<sequence length="93" mass="9883">MTQTTQHKGAGTADPRDAAGTAAESETKDRRREPASPPGHAPGGGELDSIPDDQARKVVPDDPRETQARDPAGKPWPDEHDAPDDSGNRPRPL</sequence>
<feature type="compositionally biased region" description="Basic and acidic residues" evidence="1">
    <location>
        <begin position="25"/>
        <end position="34"/>
    </location>
</feature>
<accession>A0A892IF72</accession>
<reference evidence="2 3" key="1">
    <citation type="submission" date="2021-02" db="EMBL/GenBank/DDBJ databases">
        <title>FDA dAtabase for Regulatory Grade micrObial Sequences (FDA-ARGOS): Supporting development and validation of Infectious Disease Dx tests.</title>
        <authorList>
            <person name="Minogue T."/>
            <person name="Wolcott M."/>
            <person name="Wasieloski L."/>
            <person name="Aguilar W."/>
            <person name="Moore D."/>
            <person name="Jaissle J."/>
            <person name="Tallon L."/>
            <person name="Sadzewicz L."/>
            <person name="Zhao X."/>
            <person name="Boylan J."/>
            <person name="Ott S."/>
            <person name="Bowen H."/>
            <person name="Vavikolanu K."/>
            <person name="Mehta A."/>
            <person name="Aluvathingal J."/>
            <person name="Nadendla S."/>
            <person name="Yan Y."/>
            <person name="Sichtig H."/>
        </authorList>
    </citation>
    <scope>NUCLEOTIDE SEQUENCE [LARGE SCALE GENOMIC DNA]</scope>
    <source>
        <strain evidence="2 3">FDAARGOS_1272</strain>
    </source>
</reference>
<evidence type="ECO:0000313" key="3">
    <source>
        <dbReference type="Proteomes" id="UP000625568"/>
    </source>
</evidence>
<evidence type="ECO:0000313" key="2">
    <source>
        <dbReference type="EMBL" id="QRO81372.1"/>
    </source>
</evidence>
<name>A0A892IF72_9BURK</name>